<dbReference type="Proteomes" id="UP000229681">
    <property type="component" value="Unassembled WGS sequence"/>
</dbReference>
<evidence type="ECO:0008006" key="3">
    <source>
        <dbReference type="Google" id="ProtNLM"/>
    </source>
</evidence>
<evidence type="ECO:0000313" key="2">
    <source>
        <dbReference type="Proteomes" id="UP000229681"/>
    </source>
</evidence>
<accession>A0A2M8PDH1</accession>
<evidence type="ECO:0000313" key="1">
    <source>
        <dbReference type="EMBL" id="PJF35605.1"/>
    </source>
</evidence>
<name>A0A2M8PDH1_9CHLR</name>
<sequence length="147" mass="16194">MANEQTVPQRPDEDIEESIADLIRSYPPLRISRPFFTFASQRGQVKFMGNVRTPQERYLLAARVPHIAGVQSVDLSELYDDEQVRFAVGKVLPYGVYASVHFGAVVLTGRLPEGMSAEALLEQVRAISGVRLARAELSSPQPQVAVG</sequence>
<protein>
    <recommendedName>
        <fullName evidence="3">BON domain-containing protein</fullName>
    </recommendedName>
</protein>
<dbReference type="EMBL" id="PGTM01000132">
    <property type="protein sequence ID" value="PJF35605.1"/>
    <property type="molecule type" value="Genomic_DNA"/>
</dbReference>
<comment type="caution">
    <text evidence="1">The sequence shown here is derived from an EMBL/GenBank/DDBJ whole genome shotgun (WGS) entry which is preliminary data.</text>
</comment>
<gene>
    <name evidence="1" type="ORF">CUN49_09685</name>
</gene>
<reference evidence="1 2" key="1">
    <citation type="submission" date="2017-11" db="EMBL/GenBank/DDBJ databases">
        <title>Evolution of Phototrophy in the Chloroflexi Phylum Driven by Horizontal Gene Transfer.</title>
        <authorList>
            <person name="Ward L.M."/>
            <person name="Hemp J."/>
            <person name="Shih P.M."/>
            <person name="Mcglynn S.E."/>
            <person name="Fischer W."/>
        </authorList>
    </citation>
    <scope>NUCLEOTIDE SEQUENCE [LARGE SCALE GENOMIC DNA]</scope>
    <source>
        <strain evidence="1">JP3_13</strain>
    </source>
</reference>
<proteinExistence type="predicted"/>
<organism evidence="1 2">
    <name type="scientific">Candidatus Thermofonsia Clade 1 bacterium</name>
    <dbReference type="NCBI Taxonomy" id="2364210"/>
    <lineage>
        <taxon>Bacteria</taxon>
        <taxon>Bacillati</taxon>
        <taxon>Chloroflexota</taxon>
        <taxon>Candidatus Thermofontia</taxon>
        <taxon>Candidatus Thermofonsia Clade 1</taxon>
    </lineage>
</organism>
<dbReference type="AlphaFoldDB" id="A0A2M8PDH1"/>